<dbReference type="CDD" id="cd04301">
    <property type="entry name" value="NAT_SF"/>
    <property type="match status" value="1"/>
</dbReference>
<dbReference type="InterPro" id="IPR051556">
    <property type="entry name" value="N-term/lysine_N-AcTrnsfr"/>
</dbReference>
<dbReference type="Gene3D" id="3.40.630.30">
    <property type="match status" value="1"/>
</dbReference>
<dbReference type="InterPro" id="IPR016181">
    <property type="entry name" value="Acyl_CoA_acyltransferase"/>
</dbReference>
<dbReference type="PROSITE" id="PS51186">
    <property type="entry name" value="GNAT"/>
    <property type="match status" value="1"/>
</dbReference>
<protein>
    <submittedName>
        <fullName evidence="4">Ribosomal-protein-alanine N-acetyltransferase</fullName>
    </submittedName>
</protein>
<sequence>MQRSRRKMGEDTADKLSDVTIEAMSVRDVDEIVAIEKTSFPSPWPADTFIEDIKSSRSVCYVARTKGRLVGYAVCWLVPGELHIGNLAIDVPLRRQGIGSRLLSKLLGLAREKGVERVTLEVRVSNTVAISLYHKFGFKDVAIIRNYYGSEDEDALVMLLRTG</sequence>
<evidence type="ECO:0000259" key="3">
    <source>
        <dbReference type="PROSITE" id="PS51186"/>
    </source>
</evidence>
<evidence type="ECO:0000313" key="5">
    <source>
        <dbReference type="Proteomes" id="UP000315525"/>
    </source>
</evidence>
<comment type="caution">
    <text evidence="4">The sequence shown here is derived from an EMBL/GenBank/DDBJ whole genome shotgun (WGS) entry which is preliminary data.</text>
</comment>
<feature type="domain" description="N-acetyltransferase" evidence="3">
    <location>
        <begin position="19"/>
        <end position="163"/>
    </location>
</feature>
<gene>
    <name evidence="4" type="primary">rimI</name>
    <name evidence="4" type="ORF">E3J62_03355</name>
</gene>
<dbReference type="AlphaFoldDB" id="A0A523UVT0"/>
<dbReference type="InterPro" id="IPR000182">
    <property type="entry name" value="GNAT_dom"/>
</dbReference>
<evidence type="ECO:0000256" key="2">
    <source>
        <dbReference type="ARBA" id="ARBA00023315"/>
    </source>
</evidence>
<dbReference type="PANTHER" id="PTHR42919">
    <property type="entry name" value="N-ALPHA-ACETYLTRANSFERASE"/>
    <property type="match status" value="1"/>
</dbReference>
<name>A0A523UVT0_UNCT6</name>
<dbReference type="NCBIfam" id="TIGR01575">
    <property type="entry name" value="rimI"/>
    <property type="match status" value="1"/>
</dbReference>
<dbReference type="Proteomes" id="UP000315525">
    <property type="component" value="Unassembled WGS sequence"/>
</dbReference>
<keyword evidence="1 4" id="KW-0808">Transferase</keyword>
<proteinExistence type="predicted"/>
<evidence type="ECO:0000313" key="4">
    <source>
        <dbReference type="EMBL" id="TET46654.1"/>
    </source>
</evidence>
<dbReference type="SUPFAM" id="SSF55729">
    <property type="entry name" value="Acyl-CoA N-acyltransferases (Nat)"/>
    <property type="match status" value="1"/>
</dbReference>
<keyword evidence="2" id="KW-0012">Acyltransferase</keyword>
<reference evidence="4 5" key="1">
    <citation type="submission" date="2019-03" db="EMBL/GenBank/DDBJ databases">
        <title>Metabolic potential of uncultured bacteria and archaea associated with petroleum seepage in deep-sea sediments.</title>
        <authorList>
            <person name="Dong X."/>
            <person name="Hubert C."/>
        </authorList>
    </citation>
    <scope>NUCLEOTIDE SEQUENCE [LARGE SCALE GENOMIC DNA]</scope>
    <source>
        <strain evidence="4">E44_bin18</strain>
    </source>
</reference>
<evidence type="ECO:0000256" key="1">
    <source>
        <dbReference type="ARBA" id="ARBA00022679"/>
    </source>
</evidence>
<dbReference type="Pfam" id="PF00583">
    <property type="entry name" value="Acetyltransf_1"/>
    <property type="match status" value="1"/>
</dbReference>
<dbReference type="EMBL" id="SOJN01000046">
    <property type="protein sequence ID" value="TET46654.1"/>
    <property type="molecule type" value="Genomic_DNA"/>
</dbReference>
<dbReference type="InterPro" id="IPR006464">
    <property type="entry name" value="AcTrfase_RimI/Ard1"/>
</dbReference>
<organism evidence="4 5">
    <name type="scientific">candidate division TA06 bacterium</name>
    <dbReference type="NCBI Taxonomy" id="2250710"/>
    <lineage>
        <taxon>Bacteria</taxon>
        <taxon>Bacteria division TA06</taxon>
    </lineage>
</organism>
<accession>A0A523UVT0</accession>
<dbReference type="PANTHER" id="PTHR42919:SF8">
    <property type="entry name" value="N-ALPHA-ACETYLTRANSFERASE 50"/>
    <property type="match status" value="1"/>
</dbReference>
<dbReference type="GO" id="GO:0008080">
    <property type="term" value="F:N-acetyltransferase activity"/>
    <property type="evidence" value="ECO:0007669"/>
    <property type="project" value="InterPro"/>
</dbReference>